<sequence>MHFMRACIPQFLKQDSKGRILNICSLAAGSGAVGGSAYTASKHALLGLSRSTAWMYANTGISCNALCPGGVLGTDIFLNKDQAHKIGWERSLVFMQCVPAYMDVCDLMPSILYLVTAPRINGTELAVDGGLTVA</sequence>
<dbReference type="InterPro" id="IPR002347">
    <property type="entry name" value="SDR_fam"/>
</dbReference>
<name>A0A9W7SQV1_9PEZI</name>
<organism evidence="3 4">
    <name type="scientific">Teratosphaeria destructans</name>
    <dbReference type="NCBI Taxonomy" id="418781"/>
    <lineage>
        <taxon>Eukaryota</taxon>
        <taxon>Fungi</taxon>
        <taxon>Dikarya</taxon>
        <taxon>Ascomycota</taxon>
        <taxon>Pezizomycotina</taxon>
        <taxon>Dothideomycetes</taxon>
        <taxon>Dothideomycetidae</taxon>
        <taxon>Mycosphaerellales</taxon>
        <taxon>Teratosphaeriaceae</taxon>
        <taxon>Teratosphaeria</taxon>
    </lineage>
</organism>
<dbReference type="InterPro" id="IPR020904">
    <property type="entry name" value="Sc_DH/Rdtase_CS"/>
</dbReference>
<evidence type="ECO:0000313" key="3">
    <source>
        <dbReference type="EMBL" id="KAH9826931.1"/>
    </source>
</evidence>
<dbReference type="AlphaFoldDB" id="A0A9W7SQV1"/>
<proteinExistence type="inferred from homology"/>
<reference evidence="3 4" key="1">
    <citation type="journal article" date="2018" name="IMA Fungus">
        <title>IMA Genome-F 10: Nine draft genome sequences of Claviceps purpurea s.lat., including C. arundinis, C. humidiphila, and C. cf. spartinae, pseudomolecules for the pitch canker pathogen Fusarium circinatum, draft genome of Davidsoniella eucalypti, Grosmannia galeiformis, Quambalaria eucalypti, and Teratosphaeria destructans.</title>
        <authorList>
            <person name="Wingfield B.D."/>
            <person name="Liu M."/>
            <person name="Nguyen H.D."/>
            <person name="Lane F.A."/>
            <person name="Morgan S.W."/>
            <person name="De Vos L."/>
            <person name="Wilken P.M."/>
            <person name="Duong T.A."/>
            <person name="Aylward J."/>
            <person name="Coetzee M.P."/>
            <person name="Dadej K."/>
            <person name="De Beer Z.W."/>
            <person name="Findlay W."/>
            <person name="Havenga M."/>
            <person name="Kolarik M."/>
            <person name="Menzies J.G."/>
            <person name="Naidoo K."/>
            <person name="Pochopski O."/>
            <person name="Shoukouhi P."/>
            <person name="Santana Q.C."/>
            <person name="Seifert K.A."/>
            <person name="Soal N."/>
            <person name="Steenkamp E.T."/>
            <person name="Tatham C.T."/>
            <person name="van der Nest M.A."/>
            <person name="Wingfield M.J."/>
        </authorList>
    </citation>
    <scope>NUCLEOTIDE SEQUENCE [LARGE SCALE GENOMIC DNA]</scope>
    <source>
        <strain evidence="3">CMW44962</strain>
    </source>
</reference>
<dbReference type="PRINTS" id="PR00081">
    <property type="entry name" value="GDHRDH"/>
</dbReference>
<protein>
    <submittedName>
        <fullName evidence="3">SDR family oxidoreductase</fullName>
    </submittedName>
</protein>
<dbReference type="PANTHER" id="PTHR42760">
    <property type="entry name" value="SHORT-CHAIN DEHYDROGENASES/REDUCTASES FAMILY MEMBER"/>
    <property type="match status" value="1"/>
</dbReference>
<comment type="caution">
    <text evidence="3">The sequence shown here is derived from an EMBL/GenBank/DDBJ whole genome shotgun (WGS) entry which is preliminary data.</text>
</comment>
<dbReference type="GO" id="GO:0016616">
    <property type="term" value="F:oxidoreductase activity, acting on the CH-OH group of donors, NAD or NADP as acceptor"/>
    <property type="evidence" value="ECO:0007669"/>
    <property type="project" value="TreeGrafter"/>
</dbReference>
<dbReference type="InterPro" id="IPR036291">
    <property type="entry name" value="NAD(P)-bd_dom_sf"/>
</dbReference>
<evidence type="ECO:0000256" key="2">
    <source>
        <dbReference type="ARBA" id="ARBA00022857"/>
    </source>
</evidence>
<evidence type="ECO:0000313" key="4">
    <source>
        <dbReference type="Proteomes" id="UP001138500"/>
    </source>
</evidence>
<evidence type="ECO:0000256" key="1">
    <source>
        <dbReference type="ARBA" id="ARBA00006484"/>
    </source>
</evidence>
<dbReference type="Pfam" id="PF00106">
    <property type="entry name" value="adh_short"/>
    <property type="match status" value="1"/>
</dbReference>
<keyword evidence="4" id="KW-1185">Reference proteome</keyword>
<dbReference type="PROSITE" id="PS00061">
    <property type="entry name" value="ADH_SHORT"/>
    <property type="match status" value="1"/>
</dbReference>
<reference evidence="3 4" key="2">
    <citation type="journal article" date="2021" name="Curr. Genet.">
        <title>Genetic response to nitrogen starvation in the aggressive Eucalyptus foliar pathogen Teratosphaeria destructans.</title>
        <authorList>
            <person name="Havenga M."/>
            <person name="Wingfield B.D."/>
            <person name="Wingfield M.J."/>
            <person name="Dreyer L.L."/>
            <person name="Roets F."/>
            <person name="Aylward J."/>
        </authorList>
    </citation>
    <scope>NUCLEOTIDE SEQUENCE [LARGE SCALE GENOMIC DNA]</scope>
    <source>
        <strain evidence="3">CMW44962</strain>
    </source>
</reference>
<dbReference type="OrthoDB" id="417891at2759"/>
<keyword evidence="2" id="KW-0521">NADP</keyword>
<dbReference type="Gene3D" id="3.40.50.720">
    <property type="entry name" value="NAD(P)-binding Rossmann-like Domain"/>
    <property type="match status" value="1"/>
</dbReference>
<comment type="similarity">
    <text evidence="1">Belongs to the short-chain dehydrogenases/reductases (SDR) family.</text>
</comment>
<dbReference type="CDD" id="cd05233">
    <property type="entry name" value="SDR_c"/>
    <property type="match status" value="1"/>
</dbReference>
<dbReference type="SUPFAM" id="SSF51735">
    <property type="entry name" value="NAD(P)-binding Rossmann-fold domains"/>
    <property type="match status" value="1"/>
</dbReference>
<dbReference type="EMBL" id="RIBY02001934">
    <property type="protein sequence ID" value="KAH9826931.1"/>
    <property type="molecule type" value="Genomic_DNA"/>
</dbReference>
<gene>
    <name evidence="3" type="ORF">Tdes44962_MAKER03161</name>
</gene>
<accession>A0A9W7SQV1</accession>
<dbReference type="Proteomes" id="UP001138500">
    <property type="component" value="Unassembled WGS sequence"/>
</dbReference>